<evidence type="ECO:0000256" key="3">
    <source>
        <dbReference type="ARBA" id="ARBA00022664"/>
    </source>
</evidence>
<feature type="region of interest" description="Disordered" evidence="5">
    <location>
        <begin position="1"/>
        <end position="152"/>
    </location>
</feature>
<feature type="compositionally biased region" description="Polar residues" evidence="5">
    <location>
        <begin position="82"/>
        <end position="92"/>
    </location>
</feature>
<evidence type="ECO:0000259" key="6">
    <source>
        <dbReference type="Pfam" id="PF05182"/>
    </source>
</evidence>
<evidence type="ECO:0000313" key="8">
    <source>
        <dbReference type="Proteomes" id="UP000308768"/>
    </source>
</evidence>
<feature type="compositionally biased region" description="Low complexity" evidence="5">
    <location>
        <begin position="350"/>
        <end position="405"/>
    </location>
</feature>
<evidence type="ECO:0000256" key="1">
    <source>
        <dbReference type="ARBA" id="ARBA00004123"/>
    </source>
</evidence>
<evidence type="ECO:0000256" key="5">
    <source>
        <dbReference type="SAM" id="MobiDB-lite"/>
    </source>
</evidence>
<comment type="caution">
    <text evidence="7">The sequence shown here is derived from an EMBL/GenBank/DDBJ whole genome shotgun (WGS) entry which is preliminary data.</text>
</comment>
<reference evidence="7 8" key="1">
    <citation type="submission" date="2017-03" db="EMBL/GenBank/DDBJ databases">
        <title>Genomes of endolithic fungi from Antarctica.</title>
        <authorList>
            <person name="Coleine C."/>
            <person name="Masonjones S."/>
            <person name="Stajich J.E."/>
        </authorList>
    </citation>
    <scope>NUCLEOTIDE SEQUENCE [LARGE SCALE GENOMIC DNA]</scope>
    <source>
        <strain evidence="7 8">CCFEE 5187</strain>
    </source>
</reference>
<proteinExistence type="inferred from homology"/>
<feature type="compositionally biased region" description="Gly residues" evidence="5">
    <location>
        <begin position="325"/>
        <end position="339"/>
    </location>
</feature>
<feature type="compositionally biased region" description="Polar residues" evidence="5">
    <location>
        <begin position="13"/>
        <end position="22"/>
    </location>
</feature>
<evidence type="ECO:0000313" key="7">
    <source>
        <dbReference type="EMBL" id="TKA55507.1"/>
    </source>
</evidence>
<evidence type="ECO:0000256" key="4">
    <source>
        <dbReference type="ARBA" id="ARBA00023242"/>
    </source>
</evidence>
<comment type="subcellular location">
    <subcellularLocation>
        <location evidence="1">Nucleus</location>
    </subcellularLocation>
</comment>
<dbReference type="Proteomes" id="UP000308768">
    <property type="component" value="Unassembled WGS sequence"/>
</dbReference>
<dbReference type="AlphaFoldDB" id="A0A4U0W0F5"/>
<dbReference type="GO" id="GO:0006397">
    <property type="term" value="P:mRNA processing"/>
    <property type="evidence" value="ECO:0007669"/>
    <property type="project" value="UniProtKB-KW"/>
</dbReference>
<feature type="compositionally biased region" description="Polar residues" evidence="5">
    <location>
        <begin position="101"/>
        <end position="132"/>
    </location>
</feature>
<dbReference type="InterPro" id="IPR007854">
    <property type="entry name" value="Fip1_dom"/>
</dbReference>
<dbReference type="InterPro" id="IPR051187">
    <property type="entry name" value="Pre-mRNA_3'-end_processing_reg"/>
</dbReference>
<dbReference type="EMBL" id="NAJN01002234">
    <property type="protein sequence ID" value="TKA55507.1"/>
    <property type="molecule type" value="Genomic_DNA"/>
</dbReference>
<name>A0A4U0W0F5_9PEZI</name>
<feature type="compositionally biased region" description="Acidic residues" evidence="5">
    <location>
        <begin position="42"/>
        <end position="62"/>
    </location>
</feature>
<keyword evidence="4" id="KW-0539">Nucleus</keyword>
<evidence type="ECO:0000256" key="2">
    <source>
        <dbReference type="ARBA" id="ARBA00007459"/>
    </source>
</evidence>
<protein>
    <recommendedName>
        <fullName evidence="6">Pre-mRNA polyadenylation factor Fip1 domain-containing protein</fullName>
    </recommendedName>
</protein>
<keyword evidence="8" id="KW-1185">Reference proteome</keyword>
<dbReference type="Pfam" id="PF05182">
    <property type="entry name" value="Fip1"/>
    <property type="match status" value="1"/>
</dbReference>
<dbReference type="PANTHER" id="PTHR13484:SF0">
    <property type="entry name" value="PRE-MRNA 3'-END-PROCESSING FACTOR FIP1"/>
    <property type="match status" value="1"/>
</dbReference>
<keyword evidence="3" id="KW-0507">mRNA processing</keyword>
<accession>A0A4U0W0F5</accession>
<dbReference type="GO" id="GO:0005847">
    <property type="term" value="C:mRNA cleavage and polyadenylation specificity factor complex"/>
    <property type="evidence" value="ECO:0007669"/>
    <property type="project" value="TreeGrafter"/>
</dbReference>
<dbReference type="OrthoDB" id="1917198at2759"/>
<dbReference type="PANTHER" id="PTHR13484">
    <property type="entry name" value="FIP1-LIKE 1 PROTEIN"/>
    <property type="match status" value="1"/>
</dbReference>
<sequence length="512" mass="56061">MEEEEDDFYAPNGNATQDQGATDTPGKQDATNGQTAVKDEKMEDELEEGEEEEEDEEDDSGSDIDIITERKDGSIPGPPSHVRTTSFTNNVKTENHRGSSTDKVPTRTQQPTPLKTERTSTPIARRPSTTQALKDGNQYPEIHSSTVDVNGNPVYPPVGKPITEVDIDADLAEHSKPWRLPGADQSDYFNYGFDEFTWTQYCLRQKTMKATLETQKTETKQFEMMFGMPGGGMPVGMPPMPGMPGMPSMPSMPGMPSGPQQPPTGPAAQQNNSMQASMNNMAGMMGMDMTPEMMQQMTQQMMAQGMTDPSQLDFGTFMQQMQAMQGGGGGSGGGGGAGGSMPPTGPQSMQQQHSQSGYQQGGQNQNQNQNQQNQQGAYGQQQGYGQQGHQQQSYGQQQQANQGQNYSGGGGGGTPQPQNSGYGPPQQQQQQQQQQQNQQQQGMAYPVQGQGGFEGYSAQQLAMMEGLDYRQVQRTWLKRQALMTQQKMCMRTGQDKKLWLEDELTPLYFGLP</sequence>
<feature type="domain" description="Pre-mRNA polyadenylation factor Fip1" evidence="6">
    <location>
        <begin position="166"/>
        <end position="208"/>
    </location>
</feature>
<dbReference type="STRING" id="331657.A0A4U0W0F5"/>
<feature type="compositionally biased region" description="Low complexity" evidence="5">
    <location>
        <begin position="415"/>
        <end position="441"/>
    </location>
</feature>
<organism evidence="7 8">
    <name type="scientific">Cryomyces minteri</name>
    <dbReference type="NCBI Taxonomy" id="331657"/>
    <lineage>
        <taxon>Eukaryota</taxon>
        <taxon>Fungi</taxon>
        <taxon>Dikarya</taxon>
        <taxon>Ascomycota</taxon>
        <taxon>Pezizomycotina</taxon>
        <taxon>Dothideomycetes</taxon>
        <taxon>Dothideomycetes incertae sedis</taxon>
        <taxon>Cryomyces</taxon>
    </lineage>
</organism>
<feature type="region of interest" description="Disordered" evidence="5">
    <location>
        <begin position="250"/>
        <end position="271"/>
    </location>
</feature>
<feature type="region of interest" description="Disordered" evidence="5">
    <location>
        <begin position="322"/>
        <end position="448"/>
    </location>
</feature>
<gene>
    <name evidence="7" type="ORF">B0A49_12330</name>
</gene>
<comment type="similarity">
    <text evidence="2">Belongs to the FIP1 family.</text>
</comment>